<dbReference type="Proteomes" id="UP000295601">
    <property type="component" value="Unassembled WGS sequence"/>
</dbReference>
<organism evidence="2 3">
    <name type="scientific">Leucobacter luti</name>
    <dbReference type="NCBI Taxonomy" id="340320"/>
    <lineage>
        <taxon>Bacteria</taxon>
        <taxon>Bacillati</taxon>
        <taxon>Actinomycetota</taxon>
        <taxon>Actinomycetes</taxon>
        <taxon>Micrococcales</taxon>
        <taxon>Microbacteriaceae</taxon>
        <taxon>Leucobacter</taxon>
    </lineage>
</organism>
<dbReference type="EMBL" id="SNYA01000002">
    <property type="protein sequence ID" value="TDP94616.1"/>
    <property type="molecule type" value="Genomic_DNA"/>
</dbReference>
<evidence type="ECO:0000259" key="1">
    <source>
        <dbReference type="Pfam" id="PF24030"/>
    </source>
</evidence>
<proteinExistence type="predicted"/>
<evidence type="ECO:0000313" key="3">
    <source>
        <dbReference type="Proteomes" id="UP000295601"/>
    </source>
</evidence>
<dbReference type="RefSeq" id="WP_133616192.1">
    <property type="nucleotide sequence ID" value="NZ_SNYA01000002.1"/>
</dbReference>
<dbReference type="AlphaFoldDB" id="A0A4R6S728"/>
<dbReference type="Pfam" id="PF24030">
    <property type="entry name" value="DUF7341"/>
    <property type="match status" value="1"/>
</dbReference>
<reference evidence="2 3" key="1">
    <citation type="submission" date="2019-03" db="EMBL/GenBank/DDBJ databases">
        <title>Genomic analyses of the natural microbiome of Caenorhabditis elegans.</title>
        <authorList>
            <person name="Samuel B."/>
        </authorList>
    </citation>
    <scope>NUCLEOTIDE SEQUENCE [LARGE SCALE GENOMIC DNA]</scope>
    <source>
        <strain evidence="2 3">JUb18</strain>
    </source>
</reference>
<comment type="caution">
    <text evidence="2">The sequence shown here is derived from an EMBL/GenBank/DDBJ whole genome shotgun (WGS) entry which is preliminary data.</text>
</comment>
<keyword evidence="3" id="KW-1185">Reference proteome</keyword>
<dbReference type="OrthoDB" id="4990995at2"/>
<dbReference type="InterPro" id="IPR055765">
    <property type="entry name" value="DUF7341"/>
</dbReference>
<name>A0A4R6S728_9MICO</name>
<evidence type="ECO:0000313" key="2">
    <source>
        <dbReference type="EMBL" id="TDP94616.1"/>
    </source>
</evidence>
<gene>
    <name evidence="2" type="ORF">EDF62_1036</name>
</gene>
<protein>
    <recommendedName>
        <fullName evidence="1">DUF7341 domain-containing protein</fullName>
    </recommendedName>
</protein>
<sequence length="229" mass="24993">MGISLIRDFGYDERAIEVMAVRERSGAVERLTENHTMHLDGAEYECMALLEQLREAISSSTGSGSGGGIGDGGLINVAAFTLWEQIDGWARAWLREWGHDHKGELAAVIRRLPAKTQAAHAIGTIDDDLRERIDATYAVWVAKIEDLFDPPREKELTAPCPACGERYHEDGETRRAAVVIPVKVGRAIVAECRNCGTMWGTETDLLALAAGMGIAVDFTALRELVNSSN</sequence>
<feature type="domain" description="DUF7341" evidence="1">
    <location>
        <begin position="26"/>
        <end position="148"/>
    </location>
</feature>
<accession>A0A4R6S728</accession>